<comment type="similarity">
    <text evidence="2">Belongs to the GLUTAMINE DUMPER 1 (TC 9.B.60) family.</text>
</comment>
<gene>
    <name evidence="9" type="ORF">Fmac_017325</name>
</gene>
<keyword evidence="10" id="KW-1185">Reference proteome</keyword>
<sequence>MNSTTMDESRANDFRNMSSPIPYLFGGLAITLAVMAVALLVLACSYRRKYYSSNSACDEEKAPKMVNNDVSETKIVVIMAGESNPTFLAKPVPSTAHKGSEPESS</sequence>
<dbReference type="AlphaFoldDB" id="A0ABD1M1S8"/>
<protein>
    <submittedName>
        <fullName evidence="9">Uncharacterized protein</fullName>
    </submittedName>
</protein>
<dbReference type="Proteomes" id="UP001603857">
    <property type="component" value="Unassembled WGS sequence"/>
</dbReference>
<dbReference type="InterPro" id="IPR040359">
    <property type="entry name" value="GDU"/>
</dbReference>
<evidence type="ECO:0000313" key="10">
    <source>
        <dbReference type="Proteomes" id="UP001603857"/>
    </source>
</evidence>
<name>A0ABD1M1S8_9FABA</name>
<evidence type="ECO:0000256" key="1">
    <source>
        <dbReference type="ARBA" id="ARBA00004167"/>
    </source>
</evidence>
<proteinExistence type="inferred from homology"/>
<evidence type="ECO:0000256" key="4">
    <source>
        <dbReference type="ARBA" id="ARBA00022692"/>
    </source>
</evidence>
<accession>A0ABD1M1S8</accession>
<dbReference type="PANTHER" id="PTHR33228:SF64">
    <property type="entry name" value="PROTEIN, PUTATIVE-RELATED"/>
    <property type="match status" value="1"/>
</dbReference>
<comment type="caution">
    <text evidence="9">The sequence shown here is derived from an EMBL/GenBank/DDBJ whole genome shotgun (WGS) entry which is preliminary data.</text>
</comment>
<evidence type="ECO:0000256" key="3">
    <source>
        <dbReference type="ARBA" id="ARBA00022448"/>
    </source>
</evidence>
<keyword evidence="7 8" id="KW-0472">Membrane</keyword>
<evidence type="ECO:0000256" key="5">
    <source>
        <dbReference type="ARBA" id="ARBA00022970"/>
    </source>
</evidence>
<keyword evidence="6 8" id="KW-1133">Transmembrane helix</keyword>
<dbReference type="EMBL" id="JBGMDY010000006">
    <property type="protein sequence ID" value="KAL2329744.1"/>
    <property type="molecule type" value="Genomic_DNA"/>
</dbReference>
<keyword evidence="5" id="KW-0029">Amino-acid transport</keyword>
<evidence type="ECO:0000256" key="7">
    <source>
        <dbReference type="ARBA" id="ARBA00023136"/>
    </source>
</evidence>
<dbReference type="GO" id="GO:0006865">
    <property type="term" value="P:amino acid transport"/>
    <property type="evidence" value="ECO:0007669"/>
    <property type="project" value="UniProtKB-KW"/>
</dbReference>
<keyword evidence="3" id="KW-0813">Transport</keyword>
<dbReference type="GO" id="GO:0080143">
    <property type="term" value="P:regulation of amino acid export"/>
    <property type="evidence" value="ECO:0007669"/>
    <property type="project" value="UniProtKB-ARBA"/>
</dbReference>
<organism evidence="9 10">
    <name type="scientific">Flemingia macrophylla</name>
    <dbReference type="NCBI Taxonomy" id="520843"/>
    <lineage>
        <taxon>Eukaryota</taxon>
        <taxon>Viridiplantae</taxon>
        <taxon>Streptophyta</taxon>
        <taxon>Embryophyta</taxon>
        <taxon>Tracheophyta</taxon>
        <taxon>Spermatophyta</taxon>
        <taxon>Magnoliopsida</taxon>
        <taxon>eudicotyledons</taxon>
        <taxon>Gunneridae</taxon>
        <taxon>Pentapetalae</taxon>
        <taxon>rosids</taxon>
        <taxon>fabids</taxon>
        <taxon>Fabales</taxon>
        <taxon>Fabaceae</taxon>
        <taxon>Papilionoideae</taxon>
        <taxon>50 kb inversion clade</taxon>
        <taxon>NPAAA clade</taxon>
        <taxon>indigoferoid/millettioid clade</taxon>
        <taxon>Phaseoleae</taxon>
        <taxon>Flemingia</taxon>
    </lineage>
</organism>
<evidence type="ECO:0000256" key="8">
    <source>
        <dbReference type="SAM" id="Phobius"/>
    </source>
</evidence>
<evidence type="ECO:0000256" key="6">
    <source>
        <dbReference type="ARBA" id="ARBA00022989"/>
    </source>
</evidence>
<keyword evidence="4 8" id="KW-0812">Transmembrane</keyword>
<dbReference type="GO" id="GO:0016020">
    <property type="term" value="C:membrane"/>
    <property type="evidence" value="ECO:0007669"/>
    <property type="project" value="UniProtKB-SubCell"/>
</dbReference>
<dbReference type="PANTHER" id="PTHR33228">
    <property type="entry name" value="PROTEIN GLUTAMINE DUMPER 4-RELATED"/>
    <property type="match status" value="1"/>
</dbReference>
<reference evidence="9 10" key="1">
    <citation type="submission" date="2024-08" db="EMBL/GenBank/DDBJ databases">
        <title>Insights into the chromosomal genome structure of Flemingia macrophylla.</title>
        <authorList>
            <person name="Ding Y."/>
            <person name="Zhao Y."/>
            <person name="Bi W."/>
            <person name="Wu M."/>
            <person name="Zhao G."/>
            <person name="Gong Y."/>
            <person name="Li W."/>
            <person name="Zhang P."/>
        </authorList>
    </citation>
    <scope>NUCLEOTIDE SEQUENCE [LARGE SCALE GENOMIC DNA]</scope>
    <source>
        <strain evidence="9">DYQJB</strain>
        <tissue evidence="9">Leaf</tissue>
    </source>
</reference>
<evidence type="ECO:0000256" key="2">
    <source>
        <dbReference type="ARBA" id="ARBA00009977"/>
    </source>
</evidence>
<evidence type="ECO:0000313" key="9">
    <source>
        <dbReference type="EMBL" id="KAL2329744.1"/>
    </source>
</evidence>
<comment type="subcellular location">
    <subcellularLocation>
        <location evidence="1">Membrane</location>
        <topology evidence="1">Single-pass membrane protein</topology>
    </subcellularLocation>
</comment>
<feature type="transmembrane region" description="Helical" evidence="8">
    <location>
        <begin position="20"/>
        <end position="43"/>
    </location>
</feature>